<dbReference type="InterPro" id="IPR006158">
    <property type="entry name" value="Cobalamin-bd"/>
</dbReference>
<dbReference type="Proteomes" id="UP001060012">
    <property type="component" value="Chromosome"/>
</dbReference>
<evidence type="ECO:0000313" key="3">
    <source>
        <dbReference type="Proteomes" id="UP001060012"/>
    </source>
</evidence>
<dbReference type="PANTHER" id="PTHR45833">
    <property type="entry name" value="METHIONINE SYNTHASE"/>
    <property type="match status" value="1"/>
</dbReference>
<keyword evidence="3" id="KW-1185">Reference proteome</keyword>
<dbReference type="InterPro" id="IPR036594">
    <property type="entry name" value="Meth_synthase_dom"/>
</dbReference>
<sequence length="354" mass="41499">MKKYDLTVPLDVFNEIIRYKQEILILMNEHTLNTQDNSIKDALVHVSESEIYYLLEYHQKVFINYLYFKEESILENYLHWFYRVYLNKDLHIDFFSSIYKLWVIAYSKYLNKTMLIPVKKFYEFLDANNEEISKTAMELKIFYIDNKSDELYSFLVNAQKDKFREEILKNASTQEDFLHFFSTHVVKAMQKVGFMWEIGKISVAKEHISSSILEEICFEVINTFQKQESNNKSVLLVNAPNEFHGLGLKFISKLLENMGYKVISLGATGTPKKDILKAVEEFEPSYLVIGVSISINLYEVALIIKEVNKLNHQNSSNIEILLGGNACNDLNKPKELLKAHEYFKSVEDIVKYFD</sequence>
<reference evidence="2" key="1">
    <citation type="submission" date="2022-07" db="EMBL/GenBank/DDBJ databases">
        <title>Arcobacter roscoffensis sp. nov., a marine bacterium isolated from coastal seawater collected from Roscoff, France.</title>
        <authorList>
            <person name="Pascual J."/>
            <person name="Lepeaux C."/>
            <person name="Methner A."/>
            <person name="Overmann J."/>
        </authorList>
    </citation>
    <scope>NUCLEOTIDE SEQUENCE</scope>
    <source>
        <strain evidence="2">ARW1-2F2</strain>
    </source>
</reference>
<dbReference type="InterPro" id="IPR050554">
    <property type="entry name" value="Met_Synthase/Corrinoid"/>
</dbReference>
<protein>
    <submittedName>
        <fullName evidence="2">Cobalamin B12-binding domain-containing protein</fullName>
    </submittedName>
</protein>
<evidence type="ECO:0000313" key="2">
    <source>
        <dbReference type="EMBL" id="UTJ06656.1"/>
    </source>
</evidence>
<dbReference type="InterPro" id="IPR036724">
    <property type="entry name" value="Cobalamin-bd_sf"/>
</dbReference>
<dbReference type="SUPFAM" id="SSF52242">
    <property type="entry name" value="Cobalamin (vitamin B12)-binding domain"/>
    <property type="match status" value="1"/>
</dbReference>
<dbReference type="CDD" id="cd02065">
    <property type="entry name" value="B12-binding_like"/>
    <property type="match status" value="1"/>
</dbReference>
<accession>A0ABY5E7E0</accession>
<dbReference type="Pfam" id="PF02607">
    <property type="entry name" value="B12-binding_2"/>
    <property type="match status" value="1"/>
</dbReference>
<evidence type="ECO:0000259" key="1">
    <source>
        <dbReference type="PROSITE" id="PS51332"/>
    </source>
</evidence>
<dbReference type="Gene3D" id="3.40.50.280">
    <property type="entry name" value="Cobalamin-binding domain"/>
    <property type="match status" value="1"/>
</dbReference>
<dbReference type="Gene3D" id="1.10.1240.10">
    <property type="entry name" value="Methionine synthase domain"/>
    <property type="match status" value="1"/>
</dbReference>
<dbReference type="RefSeq" id="WP_254576835.1">
    <property type="nucleotide sequence ID" value="NZ_CP100595.1"/>
</dbReference>
<dbReference type="PROSITE" id="PS51332">
    <property type="entry name" value="B12_BINDING"/>
    <property type="match status" value="1"/>
</dbReference>
<dbReference type="Pfam" id="PF02310">
    <property type="entry name" value="B12-binding"/>
    <property type="match status" value="1"/>
</dbReference>
<gene>
    <name evidence="2" type="ORF">NJU99_00775</name>
</gene>
<organism evidence="2 3">
    <name type="scientific">Arcobacter roscoffensis</name>
    <dbReference type="NCBI Taxonomy" id="2961520"/>
    <lineage>
        <taxon>Bacteria</taxon>
        <taxon>Pseudomonadati</taxon>
        <taxon>Campylobacterota</taxon>
        <taxon>Epsilonproteobacteria</taxon>
        <taxon>Campylobacterales</taxon>
        <taxon>Arcobacteraceae</taxon>
        <taxon>Arcobacter</taxon>
    </lineage>
</organism>
<proteinExistence type="predicted"/>
<name>A0ABY5E7E0_9BACT</name>
<dbReference type="InterPro" id="IPR003759">
    <property type="entry name" value="Cbl-bd_cap"/>
</dbReference>
<feature type="domain" description="B12-binding" evidence="1">
    <location>
        <begin position="231"/>
        <end position="354"/>
    </location>
</feature>
<dbReference type="EMBL" id="CP100595">
    <property type="protein sequence ID" value="UTJ06656.1"/>
    <property type="molecule type" value="Genomic_DNA"/>
</dbReference>